<keyword evidence="3" id="KW-0650">Protein phosphatase inhibitor</keyword>
<keyword evidence="2" id="KW-0597">Phosphoprotein</keyword>
<accession>A0A7J7JDN7</accession>
<dbReference type="GO" id="GO:0005737">
    <property type="term" value="C:cytoplasm"/>
    <property type="evidence" value="ECO:0007669"/>
    <property type="project" value="InterPro"/>
</dbReference>
<reference evidence="4" key="1">
    <citation type="submission" date="2020-06" db="EMBL/GenBank/DDBJ databases">
        <title>Draft genome of Bugula neritina, a colonial animal packing powerful symbionts and potential medicines.</title>
        <authorList>
            <person name="Rayko M."/>
        </authorList>
    </citation>
    <scope>NUCLEOTIDE SEQUENCE [LARGE SCALE GENOMIC DNA]</scope>
    <source>
        <strain evidence="4">Kwan_BN1</strain>
    </source>
</reference>
<dbReference type="OrthoDB" id="8193882at2759"/>
<dbReference type="GO" id="GO:0004865">
    <property type="term" value="F:protein serine/threonine phosphatase inhibitor activity"/>
    <property type="evidence" value="ECO:0007669"/>
    <property type="project" value="TreeGrafter"/>
</dbReference>
<keyword evidence="5" id="KW-1185">Reference proteome</keyword>
<evidence type="ECO:0000256" key="3">
    <source>
        <dbReference type="ARBA" id="ARBA00023272"/>
    </source>
</evidence>
<proteinExistence type="inferred from homology"/>
<organism evidence="4 5">
    <name type="scientific">Bugula neritina</name>
    <name type="common">Brown bryozoan</name>
    <name type="synonym">Sertularia neritina</name>
    <dbReference type="NCBI Taxonomy" id="10212"/>
    <lineage>
        <taxon>Eukaryota</taxon>
        <taxon>Metazoa</taxon>
        <taxon>Spiralia</taxon>
        <taxon>Lophotrochozoa</taxon>
        <taxon>Bryozoa</taxon>
        <taxon>Gymnolaemata</taxon>
        <taxon>Cheilostomatida</taxon>
        <taxon>Flustrina</taxon>
        <taxon>Buguloidea</taxon>
        <taxon>Bugulidae</taxon>
        <taxon>Bugula</taxon>
    </lineage>
</organism>
<evidence type="ECO:0000313" key="4">
    <source>
        <dbReference type="EMBL" id="KAF6024205.1"/>
    </source>
</evidence>
<dbReference type="EMBL" id="VXIV02002606">
    <property type="protein sequence ID" value="KAF6024205.1"/>
    <property type="molecule type" value="Genomic_DNA"/>
</dbReference>
<gene>
    <name evidence="4" type="ORF">EB796_017488</name>
</gene>
<comment type="caution">
    <text evidence="4">The sequence shown here is derived from an EMBL/GenBank/DDBJ whole genome shotgun (WGS) entry which is preliminary data.</text>
</comment>
<sequence>MKSPIKIFIEHSDRFRSVNILSNSDFKMAQAVERMCPAVKFADDCDYNQQSEHEKTAEKKRNLTMKYGQEQRNIVKRRLRLEHWVDAELNKLYGITDPNDTHPCDPDLDEIIKLDTEEEKRKMIMEMIISCKEADEVMQVFVNELLERMKAL</sequence>
<dbReference type="InterPro" id="IPR036658">
    <property type="entry name" value="CPI-17_sf"/>
</dbReference>
<dbReference type="Gene3D" id="1.10.150.220">
    <property type="entry name" value="CPI-17"/>
    <property type="match status" value="1"/>
</dbReference>
<dbReference type="Pfam" id="PF05361">
    <property type="entry name" value="PP1_inhibitor"/>
    <property type="match status" value="1"/>
</dbReference>
<protein>
    <submittedName>
        <fullName evidence="4">Uncharacterized protein</fullName>
    </submittedName>
</protein>
<dbReference type="InterPro" id="IPR008025">
    <property type="entry name" value="CPI-17"/>
</dbReference>
<dbReference type="AlphaFoldDB" id="A0A7J7JDN7"/>
<evidence type="ECO:0000256" key="1">
    <source>
        <dbReference type="ARBA" id="ARBA00005483"/>
    </source>
</evidence>
<name>A0A7J7JDN7_BUGNE</name>
<evidence type="ECO:0000313" key="5">
    <source>
        <dbReference type="Proteomes" id="UP000593567"/>
    </source>
</evidence>
<dbReference type="PANTHER" id="PTHR16188:SF14">
    <property type="entry name" value="GEO07393P1"/>
    <property type="match status" value="1"/>
</dbReference>
<evidence type="ECO:0000256" key="2">
    <source>
        <dbReference type="ARBA" id="ARBA00022553"/>
    </source>
</evidence>
<dbReference type="Proteomes" id="UP000593567">
    <property type="component" value="Unassembled WGS sequence"/>
</dbReference>
<comment type="similarity">
    <text evidence="1">Belongs to the PP1 inhibitor family.</text>
</comment>
<dbReference type="PANTHER" id="PTHR16188">
    <property type="entry name" value="PROTEIN PHOSPHATASE 1 INHIBITOR POTENTIATED BY PROTEIN KINASE C"/>
    <property type="match status" value="1"/>
</dbReference>
<dbReference type="SUPFAM" id="SSF81790">
    <property type="entry name" value="Myosin phosphatase inhibitor 17kDa protein, CPI-17"/>
    <property type="match status" value="1"/>
</dbReference>